<reference evidence="1 2" key="1">
    <citation type="submission" date="2022-08" db="EMBL/GenBank/DDBJ databases">
        <title>Reclassification of Massilia species as members of the genera Telluria, Duganella, Pseudoduganella, Mokoshia gen. nov. and Zemynaea gen. nov. using orthogonal and non-orthogonal genome-based approaches.</title>
        <authorList>
            <person name="Bowman J.P."/>
        </authorList>
    </citation>
    <scope>NUCLEOTIDE SEQUENCE [LARGE SCALE GENOMIC DNA]</scope>
    <source>
        <strain evidence="1 2">LMG 28164</strain>
    </source>
</reference>
<evidence type="ECO:0000313" key="2">
    <source>
        <dbReference type="Proteomes" id="UP001205560"/>
    </source>
</evidence>
<proteinExistence type="predicted"/>
<dbReference type="GO" id="GO:0032259">
    <property type="term" value="P:methylation"/>
    <property type="evidence" value="ECO:0007669"/>
    <property type="project" value="UniProtKB-KW"/>
</dbReference>
<accession>A0ABT2A1P6</accession>
<gene>
    <name evidence="1" type="ORF">NX782_02125</name>
</gene>
<sequence>MTSPSELVALQEVLYRSGNPTRRWLHCMRRDWIVAALRRHAQCGGQALEVGPGCGVYLPVLAGLFERVVAVDIETAYLRHADRLRQTLPNLELVCDDICASSLPAQSFDLILCTEVIEHIRHSPAALRGMQRLLKPGGVLVLSTPQRYSPLELAAKIAFLPGVIQLVRRVYREPVIETGHINLMTARTVRRQLQGAGFQIVEQHRSGLYLPLIAEFGGERGQQFLQRLADKLGRGIGSHLLWTQYYVAHGSVR</sequence>
<dbReference type="SUPFAM" id="SSF53335">
    <property type="entry name" value="S-adenosyl-L-methionine-dependent methyltransferases"/>
    <property type="match status" value="1"/>
</dbReference>
<name>A0ABT2A1P6_9BURK</name>
<keyword evidence="2" id="KW-1185">Reference proteome</keyword>
<dbReference type="RefSeq" id="WP_258843845.1">
    <property type="nucleotide sequence ID" value="NZ_JANUGX010000002.1"/>
</dbReference>
<organism evidence="1 2">
    <name type="scientific">Massilia norwichensis</name>
    <dbReference type="NCBI Taxonomy" id="1442366"/>
    <lineage>
        <taxon>Bacteria</taxon>
        <taxon>Pseudomonadati</taxon>
        <taxon>Pseudomonadota</taxon>
        <taxon>Betaproteobacteria</taxon>
        <taxon>Burkholderiales</taxon>
        <taxon>Oxalobacteraceae</taxon>
        <taxon>Telluria group</taxon>
        <taxon>Massilia</taxon>
    </lineage>
</organism>
<evidence type="ECO:0000313" key="1">
    <source>
        <dbReference type="EMBL" id="MCS0587997.1"/>
    </source>
</evidence>
<keyword evidence="1" id="KW-0808">Transferase</keyword>
<dbReference type="CDD" id="cd02440">
    <property type="entry name" value="AdoMet_MTases"/>
    <property type="match status" value="1"/>
</dbReference>
<dbReference type="Gene3D" id="3.40.50.150">
    <property type="entry name" value="Vaccinia Virus protein VP39"/>
    <property type="match status" value="1"/>
</dbReference>
<dbReference type="EMBL" id="JANUGX010000002">
    <property type="protein sequence ID" value="MCS0587997.1"/>
    <property type="molecule type" value="Genomic_DNA"/>
</dbReference>
<protein>
    <submittedName>
        <fullName evidence="1">Class I SAM-dependent methyltransferase</fullName>
    </submittedName>
</protein>
<keyword evidence="1" id="KW-0489">Methyltransferase</keyword>
<dbReference type="GO" id="GO:0008168">
    <property type="term" value="F:methyltransferase activity"/>
    <property type="evidence" value="ECO:0007669"/>
    <property type="project" value="UniProtKB-KW"/>
</dbReference>
<dbReference type="InterPro" id="IPR029063">
    <property type="entry name" value="SAM-dependent_MTases_sf"/>
</dbReference>
<dbReference type="Proteomes" id="UP001205560">
    <property type="component" value="Unassembled WGS sequence"/>
</dbReference>
<dbReference type="Pfam" id="PF13489">
    <property type="entry name" value="Methyltransf_23"/>
    <property type="match status" value="1"/>
</dbReference>
<dbReference type="PANTHER" id="PTHR43861:SF6">
    <property type="entry name" value="METHYLTRANSFERASE TYPE 11"/>
    <property type="match status" value="1"/>
</dbReference>
<comment type="caution">
    <text evidence="1">The sequence shown here is derived from an EMBL/GenBank/DDBJ whole genome shotgun (WGS) entry which is preliminary data.</text>
</comment>
<dbReference type="PANTHER" id="PTHR43861">
    <property type="entry name" value="TRANS-ACONITATE 2-METHYLTRANSFERASE-RELATED"/>
    <property type="match status" value="1"/>
</dbReference>